<feature type="transmembrane region" description="Helical" evidence="5">
    <location>
        <begin position="121"/>
        <end position="140"/>
    </location>
</feature>
<organism evidence="7 8">
    <name type="scientific">Lentilactobacillus farraginis DSM 18382 = JCM 14108</name>
    <dbReference type="NCBI Taxonomy" id="1423743"/>
    <lineage>
        <taxon>Bacteria</taxon>
        <taxon>Bacillati</taxon>
        <taxon>Bacillota</taxon>
        <taxon>Bacilli</taxon>
        <taxon>Lactobacillales</taxon>
        <taxon>Lactobacillaceae</taxon>
        <taxon>Lentilactobacillus</taxon>
    </lineage>
</organism>
<dbReference type="PANTHER" id="PTHR42770">
    <property type="entry name" value="AMINO ACID TRANSPORTER-RELATED"/>
    <property type="match status" value="1"/>
</dbReference>
<dbReference type="EMBL" id="BAKI01000023">
    <property type="protein sequence ID" value="GAF37067.1"/>
    <property type="molecule type" value="Genomic_DNA"/>
</dbReference>
<comment type="subcellular location">
    <subcellularLocation>
        <location evidence="1">Membrane</location>
        <topology evidence="1">Multi-pass membrane protein</topology>
    </subcellularLocation>
</comment>
<feature type="transmembrane region" description="Helical" evidence="5">
    <location>
        <begin position="180"/>
        <end position="199"/>
    </location>
</feature>
<feature type="transmembrane region" description="Helical" evidence="5">
    <location>
        <begin position="146"/>
        <end position="168"/>
    </location>
</feature>
<evidence type="ECO:0000259" key="6">
    <source>
        <dbReference type="Pfam" id="PF00324"/>
    </source>
</evidence>
<dbReference type="PANTHER" id="PTHR42770:SF7">
    <property type="entry name" value="MEMBRANE PROTEIN"/>
    <property type="match status" value="1"/>
</dbReference>
<keyword evidence="3 5" id="KW-1133">Transmembrane helix</keyword>
<evidence type="ECO:0000256" key="4">
    <source>
        <dbReference type="ARBA" id="ARBA00023136"/>
    </source>
</evidence>
<dbReference type="PIRSF" id="PIRSF006060">
    <property type="entry name" value="AA_transporter"/>
    <property type="match status" value="1"/>
</dbReference>
<comment type="caution">
    <text evidence="7">The sequence shown here is derived from an EMBL/GenBank/DDBJ whole genome shotgun (WGS) entry which is preliminary data.</text>
</comment>
<feature type="transmembrane region" description="Helical" evidence="5">
    <location>
        <begin position="211"/>
        <end position="234"/>
    </location>
</feature>
<dbReference type="GO" id="GO:0055085">
    <property type="term" value="P:transmembrane transport"/>
    <property type="evidence" value="ECO:0007669"/>
    <property type="project" value="InterPro"/>
</dbReference>
<dbReference type="STRING" id="1423743.FD41_GL000030"/>
<dbReference type="Proteomes" id="UP000019488">
    <property type="component" value="Unassembled WGS sequence"/>
</dbReference>
<dbReference type="GO" id="GO:0016020">
    <property type="term" value="C:membrane"/>
    <property type="evidence" value="ECO:0007669"/>
    <property type="project" value="UniProtKB-SubCell"/>
</dbReference>
<reference evidence="7" key="1">
    <citation type="journal article" date="2014" name="Genome Announc.">
        <title>Draft Genome Sequences of Two Lactobacillus Strains, L. farraginis JCM 14108T and L. composti JCM 14202T, Isolated from Compost of Distilled Shochu Residue.</title>
        <authorList>
            <person name="Yuki M."/>
            <person name="Oshima K."/>
            <person name="Suda W."/>
            <person name="Kitahara M."/>
            <person name="Kitamura K."/>
            <person name="Iida T."/>
            <person name="Hattori M."/>
            <person name="Ohkuma M."/>
        </authorList>
    </citation>
    <scope>NUCLEOTIDE SEQUENCE [LARGE SCALE GENOMIC DNA]</scope>
    <source>
        <strain evidence="7">JCM 14108</strain>
    </source>
</reference>
<evidence type="ECO:0000313" key="7">
    <source>
        <dbReference type="EMBL" id="GAF37067.1"/>
    </source>
</evidence>
<protein>
    <recommendedName>
        <fullName evidence="6">Amino acid permease/ SLC12A domain-containing protein</fullName>
    </recommendedName>
</protein>
<evidence type="ECO:0000313" key="8">
    <source>
        <dbReference type="Proteomes" id="UP000019488"/>
    </source>
</evidence>
<gene>
    <name evidence="7" type="ORF">JCM14108_2071</name>
</gene>
<feature type="transmembrane region" description="Helical" evidence="5">
    <location>
        <begin position="61"/>
        <end position="85"/>
    </location>
</feature>
<evidence type="ECO:0000256" key="1">
    <source>
        <dbReference type="ARBA" id="ARBA00004141"/>
    </source>
</evidence>
<feature type="transmembrane region" description="Helical" evidence="5">
    <location>
        <begin position="383"/>
        <end position="407"/>
    </location>
</feature>
<dbReference type="RefSeq" id="WP_051996102.1">
    <property type="nucleotide sequence ID" value="NZ_BAKI01000023.1"/>
</dbReference>
<feature type="transmembrane region" description="Helical" evidence="5">
    <location>
        <begin position="302"/>
        <end position="325"/>
    </location>
</feature>
<keyword evidence="4 5" id="KW-0472">Membrane</keyword>
<dbReference type="eggNOG" id="COG0531">
    <property type="taxonomic scope" value="Bacteria"/>
</dbReference>
<dbReference type="InterPro" id="IPR050367">
    <property type="entry name" value="APC_superfamily"/>
</dbReference>
<dbReference type="Pfam" id="PF00324">
    <property type="entry name" value="AA_permease"/>
    <property type="match status" value="1"/>
</dbReference>
<feature type="transmembrane region" description="Helical" evidence="5">
    <location>
        <begin position="255"/>
        <end position="277"/>
    </location>
</feature>
<evidence type="ECO:0000256" key="2">
    <source>
        <dbReference type="ARBA" id="ARBA00022692"/>
    </source>
</evidence>
<feature type="transmembrane region" description="Helical" evidence="5">
    <location>
        <begin position="357"/>
        <end position="377"/>
    </location>
</feature>
<evidence type="ECO:0000256" key="5">
    <source>
        <dbReference type="SAM" id="Phobius"/>
    </source>
</evidence>
<feature type="domain" description="Amino acid permease/ SLC12A" evidence="6">
    <location>
        <begin position="45"/>
        <end position="406"/>
    </location>
</feature>
<dbReference type="AlphaFoldDB" id="X0PIT4"/>
<proteinExistence type="predicted"/>
<accession>X0PIT4</accession>
<sequence>MREKLSDTNYLEDNQKIVAQQPGTIEQTSGLKTNSLSFFEVLGESVANIAPTATPAITIPVVFALAGNGTWISYLIATIACVLLAKQVNVFSRRYATSGSLYTYVTDGLGNRVGFMSGASILFAYITTAVAVLAGFAIYAHNLLAYFNIALPYPVLMAFGTATAWFMAQKGVELSTKTMMTMEFLSVSIISILGIVLLFSHHFSINPHNIAFTNVSFGHVASGLGLAFFSFVGFEGAASMGKEAKEPLKNIPRAVISSPLAVGIFFIIMSLIMMMGFEGTGHSLGESTSPLAFLATSNHVTFLGYCITLGAVISFWSSTVGVITAGSRIMMKMSHEGYLGKPFAFVNEKKKTPTISIGILGALIGIFGIAFALMTTIENTYEWFGTIAVWGFLIAYLLVTISAPVFLHKHDSLKFRNVISAL</sequence>
<evidence type="ECO:0000256" key="3">
    <source>
        <dbReference type="ARBA" id="ARBA00022989"/>
    </source>
</evidence>
<dbReference type="InterPro" id="IPR004841">
    <property type="entry name" value="AA-permease/SLC12A_dom"/>
</dbReference>
<name>X0PIT4_9LACO</name>
<dbReference type="Gene3D" id="1.20.1740.10">
    <property type="entry name" value="Amino acid/polyamine transporter I"/>
    <property type="match status" value="1"/>
</dbReference>
<keyword evidence="2 5" id="KW-0812">Transmembrane</keyword>